<gene>
    <name evidence="1" type="ORF">ACOC_LOCUS5871</name>
</gene>
<proteinExistence type="predicted"/>
<reference evidence="1 2" key="2">
    <citation type="submission" date="2018-11" db="EMBL/GenBank/DDBJ databases">
        <authorList>
            <consortium name="Pathogen Informatics"/>
        </authorList>
    </citation>
    <scope>NUCLEOTIDE SEQUENCE [LARGE SCALE GENOMIC DNA]</scope>
    <source>
        <strain evidence="1 2">Costa Rica</strain>
    </source>
</reference>
<dbReference type="OrthoDB" id="5842178at2759"/>
<organism evidence="3">
    <name type="scientific">Angiostrongylus costaricensis</name>
    <name type="common">Nematode worm</name>
    <dbReference type="NCBI Taxonomy" id="334426"/>
    <lineage>
        <taxon>Eukaryota</taxon>
        <taxon>Metazoa</taxon>
        <taxon>Ecdysozoa</taxon>
        <taxon>Nematoda</taxon>
        <taxon>Chromadorea</taxon>
        <taxon>Rhabditida</taxon>
        <taxon>Rhabditina</taxon>
        <taxon>Rhabditomorpha</taxon>
        <taxon>Strongyloidea</taxon>
        <taxon>Metastrongylidae</taxon>
        <taxon>Angiostrongylus</taxon>
    </lineage>
</organism>
<evidence type="ECO:0000313" key="1">
    <source>
        <dbReference type="EMBL" id="VDM57456.1"/>
    </source>
</evidence>
<sequence length="121" mass="13796">MKDQSSKITKRRPSPETLEVLRKRGIARAAEYRELTSDLAKQCRQAIKDLRERIAVVMAEAAVGGKSIRKAHGSFANYRTKMIALRRPEGTVTVSKKAMEKIIHECYSDLFDSLSTFRHMK</sequence>
<evidence type="ECO:0000313" key="3">
    <source>
        <dbReference type="WBParaSite" id="ACOC_0000587001-mRNA-1"/>
    </source>
</evidence>
<reference evidence="3" key="1">
    <citation type="submission" date="2017-02" db="UniProtKB">
        <authorList>
            <consortium name="WormBaseParasite"/>
        </authorList>
    </citation>
    <scope>IDENTIFICATION</scope>
</reference>
<keyword evidence="2" id="KW-1185">Reference proteome</keyword>
<dbReference type="WBParaSite" id="ACOC_0000587001-mRNA-1">
    <property type="protein sequence ID" value="ACOC_0000587001-mRNA-1"/>
    <property type="gene ID" value="ACOC_0000587001"/>
</dbReference>
<accession>A0A0R3PM23</accession>
<dbReference type="AlphaFoldDB" id="A0A0R3PM23"/>
<evidence type="ECO:0000313" key="2">
    <source>
        <dbReference type="Proteomes" id="UP000267027"/>
    </source>
</evidence>
<dbReference type="Proteomes" id="UP000267027">
    <property type="component" value="Unassembled WGS sequence"/>
</dbReference>
<dbReference type="EMBL" id="UYYA01003900">
    <property type="protein sequence ID" value="VDM57456.1"/>
    <property type="molecule type" value="Genomic_DNA"/>
</dbReference>
<name>A0A0R3PM23_ANGCS</name>
<protein>
    <submittedName>
        <fullName evidence="3">Histone H3</fullName>
    </submittedName>
</protein>